<accession>A0ABQ1VXL7</accession>
<organism evidence="5 6">
    <name type="scientific">Paenibacillus aceti</name>
    <dbReference type="NCBI Taxonomy" id="1820010"/>
    <lineage>
        <taxon>Bacteria</taxon>
        <taxon>Bacillati</taxon>
        <taxon>Bacillota</taxon>
        <taxon>Bacilli</taxon>
        <taxon>Bacillales</taxon>
        <taxon>Paenibacillaceae</taxon>
        <taxon>Paenibacillus</taxon>
    </lineage>
</organism>
<evidence type="ECO:0000259" key="4">
    <source>
        <dbReference type="Pfam" id="PF00144"/>
    </source>
</evidence>
<dbReference type="PANTHER" id="PTHR46825">
    <property type="entry name" value="D-ALANYL-D-ALANINE-CARBOXYPEPTIDASE/ENDOPEPTIDASE AMPH"/>
    <property type="match status" value="1"/>
</dbReference>
<evidence type="ECO:0000313" key="6">
    <source>
        <dbReference type="Proteomes" id="UP000608420"/>
    </source>
</evidence>
<feature type="signal peptide" evidence="3">
    <location>
        <begin position="1"/>
        <end position="25"/>
    </location>
</feature>
<name>A0ABQ1VXL7_9BACL</name>
<feature type="chain" id="PRO_5045157973" evidence="3">
    <location>
        <begin position="26"/>
        <end position="688"/>
    </location>
</feature>
<evidence type="ECO:0000256" key="2">
    <source>
        <dbReference type="ARBA" id="ARBA00023136"/>
    </source>
</evidence>
<evidence type="ECO:0000313" key="5">
    <source>
        <dbReference type="EMBL" id="GGG04477.1"/>
    </source>
</evidence>
<evidence type="ECO:0000256" key="3">
    <source>
        <dbReference type="SAM" id="SignalP"/>
    </source>
</evidence>
<protein>
    <submittedName>
        <fullName evidence="5">Penicillin-binding protein</fullName>
    </submittedName>
</protein>
<dbReference type="EMBL" id="BMIW01000020">
    <property type="protein sequence ID" value="GGG04477.1"/>
    <property type="molecule type" value="Genomic_DNA"/>
</dbReference>
<dbReference type="SUPFAM" id="SSF56601">
    <property type="entry name" value="beta-lactamase/transpeptidase-like"/>
    <property type="match status" value="1"/>
</dbReference>
<comment type="subcellular location">
    <subcellularLocation>
        <location evidence="1">Membrane</location>
    </subcellularLocation>
</comment>
<dbReference type="RefSeq" id="WP_120464563.1">
    <property type="nucleotide sequence ID" value="NZ_BMIW01000020.1"/>
</dbReference>
<dbReference type="Pfam" id="PF00144">
    <property type="entry name" value="Beta-lactamase"/>
    <property type="match status" value="1"/>
</dbReference>
<dbReference type="Proteomes" id="UP000608420">
    <property type="component" value="Unassembled WGS sequence"/>
</dbReference>
<dbReference type="InterPro" id="IPR001466">
    <property type="entry name" value="Beta-lactam-related"/>
</dbReference>
<keyword evidence="2" id="KW-0472">Membrane</keyword>
<comment type="caution">
    <text evidence="5">The sequence shown here is derived from an EMBL/GenBank/DDBJ whole genome shotgun (WGS) entry which is preliminary data.</text>
</comment>
<dbReference type="PANTHER" id="PTHR46825:SF11">
    <property type="entry name" value="PENICILLIN-BINDING PROTEIN 4"/>
    <property type="match status" value="1"/>
</dbReference>
<keyword evidence="3" id="KW-0732">Signal</keyword>
<feature type="domain" description="Beta-lactamase-related" evidence="4">
    <location>
        <begin position="48"/>
        <end position="363"/>
    </location>
</feature>
<reference evidence="6" key="1">
    <citation type="journal article" date="2019" name="Int. J. Syst. Evol. Microbiol.">
        <title>The Global Catalogue of Microorganisms (GCM) 10K type strain sequencing project: providing services to taxonomists for standard genome sequencing and annotation.</title>
        <authorList>
            <consortium name="The Broad Institute Genomics Platform"/>
            <consortium name="The Broad Institute Genome Sequencing Center for Infectious Disease"/>
            <person name="Wu L."/>
            <person name="Ma J."/>
        </authorList>
    </citation>
    <scope>NUCLEOTIDE SEQUENCE [LARGE SCALE GENOMIC DNA]</scope>
    <source>
        <strain evidence="6">CGMCC 1.15420</strain>
    </source>
</reference>
<dbReference type="Gene3D" id="3.40.710.10">
    <property type="entry name" value="DD-peptidase/beta-lactamase superfamily"/>
    <property type="match status" value="1"/>
</dbReference>
<proteinExistence type="predicted"/>
<dbReference type="InterPro" id="IPR012338">
    <property type="entry name" value="Beta-lactam/transpept-like"/>
</dbReference>
<sequence length="688" mass="74761">MKKSLSRIVMATLTLTLLMPLGAFAAESSPSYEATKQLAAQKAELVTKNYGTTSLQYALIDDGKIAVSGQSGINHLSDKKPPTAETMYGIGSTSKMFTTVAVMKLVDEGKIDLDQPLTNYIPDFKMKDERYKQITPRMLLNHSSGLNGSTLTNGFLFDDNDTSGYNDLLKQLSTQRLKADPGAFSVYCNDGFTLAEILVERVSGMDFTDYIHKYITEPLSMKNTKTPQDEVNIEQLAGVYSPAYQGELPRDTINFIGTGGIYSTAEDLAHFSQIFTGNASGILSEKSVTATAKSEYKKGMWPDEADSSVAYGLGWDSVNLFPFNDYGIQALTKGGDTLLSHASLVVLPEQKLSVAVLSSGGSSSLNGLLANEILLSALQEKGIVKERKPAKSFGAPVKAAMPADVTTNAGVYGATGQLIKLDISKDGELSLSSLAVPEAPVQKFIYTADGTFVNEIGSAKVSFVKEDNGRTYLWVRTYTDIPELGQLAMSEYQAEKLEPNELSKDVAKAWEAREGKTYFLVNEKYTSQVYLMIPPIVQIATLKEFPGYLMTNKITGADEALNMLNIPTLMGRDTNELHIFTEDGVEYAKAGGSLFVSQDHFQPLYTGANSKTKIQDNGYTRWYTVPEKAFGKTLVVNTPKTGSFAVYDANGTCVNYSIVSGVNEVGLPENAIIAFIGDPGSQFEITLK</sequence>
<dbReference type="InterPro" id="IPR050491">
    <property type="entry name" value="AmpC-like"/>
</dbReference>
<keyword evidence="6" id="KW-1185">Reference proteome</keyword>
<evidence type="ECO:0000256" key="1">
    <source>
        <dbReference type="ARBA" id="ARBA00004370"/>
    </source>
</evidence>
<gene>
    <name evidence="5" type="ORF">GCM10010913_27850</name>
</gene>